<evidence type="ECO:0000256" key="1">
    <source>
        <dbReference type="ARBA" id="ARBA00004141"/>
    </source>
</evidence>
<feature type="transmembrane region" description="Helical" evidence="6">
    <location>
        <begin position="91"/>
        <end position="114"/>
    </location>
</feature>
<keyword evidence="4 6" id="KW-1133">Transmembrane helix</keyword>
<dbReference type="InterPro" id="IPR018499">
    <property type="entry name" value="Tetraspanin/Peripherin"/>
</dbReference>
<evidence type="ECO:0000256" key="5">
    <source>
        <dbReference type="ARBA" id="ARBA00023136"/>
    </source>
</evidence>
<dbReference type="PRINTS" id="PR00259">
    <property type="entry name" value="TMFOUR"/>
</dbReference>
<proteinExistence type="inferred from homology"/>
<gene>
    <name evidence="7" type="ORF">BaRGS_00034637</name>
</gene>
<dbReference type="GO" id="GO:0016020">
    <property type="term" value="C:membrane"/>
    <property type="evidence" value="ECO:0007669"/>
    <property type="project" value="UniProtKB-SubCell"/>
</dbReference>
<dbReference type="Pfam" id="PF00335">
    <property type="entry name" value="Tetraspanin"/>
    <property type="match status" value="1"/>
</dbReference>
<dbReference type="SUPFAM" id="SSF48652">
    <property type="entry name" value="Tetraspanin"/>
    <property type="match status" value="1"/>
</dbReference>
<dbReference type="InterPro" id="IPR008952">
    <property type="entry name" value="Tetraspanin_EC2_sf"/>
</dbReference>
<feature type="transmembrane region" description="Helical" evidence="6">
    <location>
        <begin position="259"/>
        <end position="283"/>
    </location>
</feature>
<keyword evidence="5 6" id="KW-0472">Membrane</keyword>
<dbReference type="Proteomes" id="UP001519460">
    <property type="component" value="Unassembled WGS sequence"/>
</dbReference>
<dbReference type="Gene3D" id="1.10.1450.10">
    <property type="entry name" value="Tetraspanin"/>
    <property type="match status" value="1"/>
</dbReference>
<dbReference type="PIRSF" id="PIRSF002419">
    <property type="entry name" value="Tetraspanin"/>
    <property type="match status" value="1"/>
</dbReference>
<accession>A0ABD0JHB8</accession>
<keyword evidence="8" id="KW-1185">Reference proteome</keyword>
<feature type="transmembrane region" description="Helical" evidence="6">
    <location>
        <begin position="57"/>
        <end position="79"/>
    </location>
</feature>
<dbReference type="InterPro" id="IPR000301">
    <property type="entry name" value="Tetraspanin_animals"/>
</dbReference>
<comment type="similarity">
    <text evidence="2 6">Belongs to the tetraspanin (TM4SF) family.</text>
</comment>
<evidence type="ECO:0000313" key="7">
    <source>
        <dbReference type="EMBL" id="KAK7474108.1"/>
    </source>
</evidence>
<protein>
    <recommendedName>
        <fullName evidence="6">Tetraspanin</fullName>
    </recommendedName>
</protein>
<keyword evidence="3 6" id="KW-0812">Transmembrane</keyword>
<feature type="transmembrane region" description="Helical" evidence="6">
    <location>
        <begin position="12"/>
        <end position="37"/>
    </location>
</feature>
<evidence type="ECO:0000256" key="4">
    <source>
        <dbReference type="ARBA" id="ARBA00022989"/>
    </source>
</evidence>
<dbReference type="PANTHER" id="PTHR19282:SF544">
    <property type="entry name" value="TETRASPANIN"/>
    <property type="match status" value="1"/>
</dbReference>
<organism evidence="7 8">
    <name type="scientific">Batillaria attramentaria</name>
    <dbReference type="NCBI Taxonomy" id="370345"/>
    <lineage>
        <taxon>Eukaryota</taxon>
        <taxon>Metazoa</taxon>
        <taxon>Spiralia</taxon>
        <taxon>Lophotrochozoa</taxon>
        <taxon>Mollusca</taxon>
        <taxon>Gastropoda</taxon>
        <taxon>Caenogastropoda</taxon>
        <taxon>Sorbeoconcha</taxon>
        <taxon>Cerithioidea</taxon>
        <taxon>Batillariidae</taxon>
        <taxon>Batillaria</taxon>
    </lineage>
</organism>
<comment type="subcellular location">
    <subcellularLocation>
        <location evidence="1 6">Membrane</location>
        <topology evidence="1 6">Multi-pass membrane protein</topology>
    </subcellularLocation>
</comment>
<evidence type="ECO:0000256" key="3">
    <source>
        <dbReference type="ARBA" id="ARBA00022692"/>
    </source>
</evidence>
<name>A0ABD0JHB8_9CAEN</name>
<comment type="caution">
    <text evidence="7">The sequence shown here is derived from an EMBL/GenBank/DDBJ whole genome shotgun (WGS) entry which is preliminary data.</text>
</comment>
<dbReference type="EMBL" id="JACVVK020000447">
    <property type="protein sequence ID" value="KAK7474108.1"/>
    <property type="molecule type" value="Genomic_DNA"/>
</dbReference>
<evidence type="ECO:0000256" key="6">
    <source>
        <dbReference type="RuleBase" id="RU361218"/>
    </source>
</evidence>
<dbReference type="AlphaFoldDB" id="A0ABD0JHB8"/>
<dbReference type="PANTHER" id="PTHR19282">
    <property type="entry name" value="TETRASPANIN"/>
    <property type="match status" value="1"/>
</dbReference>
<evidence type="ECO:0000313" key="8">
    <source>
        <dbReference type="Proteomes" id="UP001519460"/>
    </source>
</evidence>
<sequence length="291" mass="32083">MAEGRCAQCARYFLIVFNFIFWISGGVIMGTGIFLLASDEVETSLSAMIDMNIPLEFVYTAACIMIGVGSFVFFVGFCGCCGAMRESAIMLGIYIGCMVVVMLGELGAGIYVAVEKGNIEDTIRGDLANSVQNYTGHGNSTIDFLQVKASWVTVSKQLSSHSALLHWLAGVKFKCCGADNYTDYQRSFWFLDQTERNKQYVPGTCCAGEGKDAATFRPFEFPTCNSEAQSAAQAWDTFEQLHPWGCYSSLLEWIEDQSLTLIGVGVGIGVIEIFGIIFAVWLCRNRTEYYD</sequence>
<reference evidence="7 8" key="1">
    <citation type="journal article" date="2023" name="Sci. Data">
        <title>Genome assembly of the Korean intertidal mud-creeper Batillaria attramentaria.</title>
        <authorList>
            <person name="Patra A.K."/>
            <person name="Ho P.T."/>
            <person name="Jun S."/>
            <person name="Lee S.J."/>
            <person name="Kim Y."/>
            <person name="Won Y.J."/>
        </authorList>
    </citation>
    <scope>NUCLEOTIDE SEQUENCE [LARGE SCALE GENOMIC DNA]</scope>
    <source>
        <strain evidence="7">Wonlab-2016</strain>
    </source>
</reference>
<evidence type="ECO:0000256" key="2">
    <source>
        <dbReference type="ARBA" id="ARBA00006840"/>
    </source>
</evidence>